<dbReference type="Proteomes" id="UP000006727">
    <property type="component" value="Chromosome 9"/>
</dbReference>
<accession>A0A7I4EJW6</accession>
<protein>
    <recommendedName>
        <fullName evidence="1">Vps41 beta-propeller domain-containing protein</fullName>
    </recommendedName>
</protein>
<reference evidence="2 3" key="1">
    <citation type="journal article" date="2008" name="Science">
        <title>The Physcomitrella genome reveals evolutionary insights into the conquest of land by plants.</title>
        <authorList>
            <person name="Rensing S."/>
            <person name="Lang D."/>
            <person name="Zimmer A."/>
            <person name="Terry A."/>
            <person name="Salamov A."/>
            <person name="Shapiro H."/>
            <person name="Nishiyama T."/>
            <person name="Perroud P.-F."/>
            <person name="Lindquist E."/>
            <person name="Kamisugi Y."/>
            <person name="Tanahashi T."/>
            <person name="Sakakibara K."/>
            <person name="Fujita T."/>
            <person name="Oishi K."/>
            <person name="Shin-I T."/>
            <person name="Kuroki Y."/>
            <person name="Toyoda A."/>
            <person name="Suzuki Y."/>
            <person name="Hashimoto A."/>
            <person name="Yamaguchi K."/>
            <person name="Sugano A."/>
            <person name="Kohara Y."/>
            <person name="Fujiyama A."/>
            <person name="Anterola A."/>
            <person name="Aoki S."/>
            <person name="Ashton N."/>
            <person name="Barbazuk W.B."/>
            <person name="Barker E."/>
            <person name="Bennetzen J."/>
            <person name="Bezanilla M."/>
            <person name="Blankenship R."/>
            <person name="Cho S.H."/>
            <person name="Dutcher S."/>
            <person name="Estelle M."/>
            <person name="Fawcett J.A."/>
            <person name="Gundlach H."/>
            <person name="Hanada K."/>
            <person name="Heyl A."/>
            <person name="Hicks K.A."/>
            <person name="Hugh J."/>
            <person name="Lohr M."/>
            <person name="Mayer K."/>
            <person name="Melkozernov A."/>
            <person name="Murata T."/>
            <person name="Nelson D."/>
            <person name="Pils B."/>
            <person name="Prigge M."/>
            <person name="Reiss B."/>
            <person name="Renner T."/>
            <person name="Rombauts S."/>
            <person name="Rushton P."/>
            <person name="Sanderfoot A."/>
            <person name="Schween G."/>
            <person name="Shiu S.-H."/>
            <person name="Stueber K."/>
            <person name="Theodoulou F.L."/>
            <person name="Tu H."/>
            <person name="Van de Peer Y."/>
            <person name="Verrier P.J."/>
            <person name="Waters E."/>
            <person name="Wood A."/>
            <person name="Yang L."/>
            <person name="Cove D."/>
            <person name="Cuming A."/>
            <person name="Hasebe M."/>
            <person name="Lucas S."/>
            <person name="Mishler D.B."/>
            <person name="Reski R."/>
            <person name="Grigoriev I."/>
            <person name="Quatrano R.S."/>
            <person name="Boore J.L."/>
        </authorList>
    </citation>
    <scope>NUCLEOTIDE SEQUENCE [LARGE SCALE GENOMIC DNA]</scope>
    <source>
        <strain evidence="2 3">cv. Gransden 2004</strain>
    </source>
</reference>
<dbReference type="Gramene" id="Pp3c9_21930V3.4">
    <property type="protein sequence ID" value="Pp3c9_21930V3.4"/>
    <property type="gene ID" value="Pp3c9_21930"/>
</dbReference>
<sequence>RESLEYTVIVNEVNFDSSGEDVGICFDDSSVVISSSLTAEKDKFEDHRPVNAFALDPKTSLIAWANSAGIKLYDTASHQCVTTIEQSPRTFAQIKPLLILLVLQIVLVNDTLILVEWADCIKIAVLRTRGWDGLAGTLGSGTKHVEIRRTLQPDNYMSGLALFGDQLVFLAYFLDQEDCEGYAHQPEARIVTRRNKELATDTPSIHYYDHYRAKDYVLAHAPFIGANIYLFFQDNCGLYVDYPLLKRHYNKDAELCPKLLLGSAPALDWLGVCRLNLIRIRCSLFGCSQRMITLS</sequence>
<keyword evidence="3" id="KW-1185">Reference proteome</keyword>
<dbReference type="EnsemblPlants" id="Pp3c9_21930V3.4">
    <property type="protein sequence ID" value="Pp3c9_21930V3.4"/>
    <property type="gene ID" value="Pp3c9_21930"/>
</dbReference>
<evidence type="ECO:0000313" key="3">
    <source>
        <dbReference type="Proteomes" id="UP000006727"/>
    </source>
</evidence>
<reference evidence="2" key="3">
    <citation type="submission" date="2020-12" db="UniProtKB">
        <authorList>
            <consortium name="EnsemblPlants"/>
        </authorList>
    </citation>
    <scope>IDENTIFICATION</scope>
</reference>
<dbReference type="EMBL" id="ABEU02000009">
    <property type="status" value="NOT_ANNOTATED_CDS"/>
    <property type="molecule type" value="Genomic_DNA"/>
</dbReference>
<evidence type="ECO:0000313" key="2">
    <source>
        <dbReference type="EnsemblPlants" id="Pp3c9_21930V3.4"/>
    </source>
</evidence>
<organism evidence="2 3">
    <name type="scientific">Physcomitrium patens</name>
    <name type="common">Spreading-leaved earth moss</name>
    <name type="synonym">Physcomitrella patens</name>
    <dbReference type="NCBI Taxonomy" id="3218"/>
    <lineage>
        <taxon>Eukaryota</taxon>
        <taxon>Viridiplantae</taxon>
        <taxon>Streptophyta</taxon>
        <taxon>Embryophyta</taxon>
        <taxon>Bryophyta</taxon>
        <taxon>Bryophytina</taxon>
        <taxon>Bryopsida</taxon>
        <taxon>Funariidae</taxon>
        <taxon>Funariales</taxon>
        <taxon>Funariaceae</taxon>
        <taxon>Physcomitrium</taxon>
    </lineage>
</organism>
<dbReference type="Pfam" id="PF23411">
    <property type="entry name" value="Beta-prop_Vps41"/>
    <property type="match status" value="1"/>
</dbReference>
<evidence type="ECO:0000259" key="1">
    <source>
        <dbReference type="Pfam" id="PF23411"/>
    </source>
</evidence>
<name>A0A7I4EJW6_PHYPA</name>
<feature type="domain" description="Vps41 beta-propeller" evidence="1">
    <location>
        <begin position="60"/>
        <end position="223"/>
    </location>
</feature>
<proteinExistence type="predicted"/>
<dbReference type="InterPro" id="IPR057780">
    <property type="entry name" value="Beta-prop_Vps41"/>
</dbReference>
<reference evidence="2 3" key="2">
    <citation type="journal article" date="2018" name="Plant J.">
        <title>The Physcomitrella patens chromosome-scale assembly reveals moss genome structure and evolution.</title>
        <authorList>
            <person name="Lang D."/>
            <person name="Ullrich K.K."/>
            <person name="Murat F."/>
            <person name="Fuchs J."/>
            <person name="Jenkins J."/>
            <person name="Haas F.B."/>
            <person name="Piednoel M."/>
            <person name="Gundlach H."/>
            <person name="Van Bel M."/>
            <person name="Meyberg R."/>
            <person name="Vives C."/>
            <person name="Morata J."/>
            <person name="Symeonidi A."/>
            <person name="Hiss M."/>
            <person name="Muchero W."/>
            <person name="Kamisugi Y."/>
            <person name="Saleh O."/>
            <person name="Blanc G."/>
            <person name="Decker E.L."/>
            <person name="van Gessel N."/>
            <person name="Grimwood J."/>
            <person name="Hayes R.D."/>
            <person name="Graham S.W."/>
            <person name="Gunter L.E."/>
            <person name="McDaniel S.F."/>
            <person name="Hoernstein S.N.W."/>
            <person name="Larsson A."/>
            <person name="Li F.W."/>
            <person name="Perroud P.F."/>
            <person name="Phillips J."/>
            <person name="Ranjan P."/>
            <person name="Rokshar D.S."/>
            <person name="Rothfels C.J."/>
            <person name="Schneider L."/>
            <person name="Shu S."/>
            <person name="Stevenson D.W."/>
            <person name="Thummler F."/>
            <person name="Tillich M."/>
            <person name="Villarreal Aguilar J.C."/>
            <person name="Widiez T."/>
            <person name="Wong G.K."/>
            <person name="Wymore A."/>
            <person name="Zhang Y."/>
            <person name="Zimmer A.D."/>
            <person name="Quatrano R.S."/>
            <person name="Mayer K.F.X."/>
            <person name="Goodstein D."/>
            <person name="Casacuberta J.M."/>
            <person name="Vandepoele K."/>
            <person name="Reski R."/>
            <person name="Cuming A.C."/>
            <person name="Tuskan G.A."/>
            <person name="Maumus F."/>
            <person name="Salse J."/>
            <person name="Schmutz J."/>
            <person name="Rensing S.A."/>
        </authorList>
    </citation>
    <scope>NUCLEOTIDE SEQUENCE [LARGE SCALE GENOMIC DNA]</scope>
    <source>
        <strain evidence="2 3">cv. Gransden 2004</strain>
    </source>
</reference>
<dbReference type="AlphaFoldDB" id="A0A7I4EJW6"/>